<dbReference type="Proteomes" id="UP000781932">
    <property type="component" value="Unassembled WGS sequence"/>
</dbReference>
<name>A0A9P6HVV3_9PEZI</name>
<dbReference type="EMBL" id="JAATWM020000090">
    <property type="protein sequence ID" value="KAF9869211.1"/>
    <property type="molecule type" value="Genomic_DNA"/>
</dbReference>
<dbReference type="RefSeq" id="XP_038738672.1">
    <property type="nucleotide sequence ID" value="XM_038896023.1"/>
</dbReference>
<keyword evidence="3" id="KW-1185">Reference proteome</keyword>
<comment type="caution">
    <text evidence="2">The sequence shown here is derived from an EMBL/GenBank/DDBJ whole genome shotgun (WGS) entry which is preliminary data.</text>
</comment>
<dbReference type="GeneID" id="62169097"/>
<organism evidence="2 3">
    <name type="scientific">Colletotrichum karsti</name>
    <dbReference type="NCBI Taxonomy" id="1095194"/>
    <lineage>
        <taxon>Eukaryota</taxon>
        <taxon>Fungi</taxon>
        <taxon>Dikarya</taxon>
        <taxon>Ascomycota</taxon>
        <taxon>Pezizomycotina</taxon>
        <taxon>Sordariomycetes</taxon>
        <taxon>Hypocreomycetidae</taxon>
        <taxon>Glomerellales</taxon>
        <taxon>Glomerellaceae</taxon>
        <taxon>Colletotrichum</taxon>
        <taxon>Colletotrichum boninense species complex</taxon>
    </lineage>
</organism>
<evidence type="ECO:0000256" key="1">
    <source>
        <dbReference type="SAM" id="MobiDB-lite"/>
    </source>
</evidence>
<dbReference type="AlphaFoldDB" id="A0A9P6HVV3"/>
<proteinExistence type="predicted"/>
<accession>A0A9P6HVV3</accession>
<reference evidence="2" key="1">
    <citation type="submission" date="2020-03" db="EMBL/GenBank/DDBJ databases">
        <authorList>
            <person name="He L."/>
        </authorList>
    </citation>
    <scope>NUCLEOTIDE SEQUENCE</scope>
    <source>
        <strain evidence="2">CkLH20</strain>
    </source>
</reference>
<reference evidence="2" key="2">
    <citation type="submission" date="2020-11" db="EMBL/GenBank/DDBJ databases">
        <title>Whole genome sequencing of Colletotrichum sp.</title>
        <authorList>
            <person name="Li H."/>
        </authorList>
    </citation>
    <scope>NUCLEOTIDE SEQUENCE</scope>
    <source>
        <strain evidence="2">CkLH20</strain>
    </source>
</reference>
<feature type="region of interest" description="Disordered" evidence="1">
    <location>
        <begin position="329"/>
        <end position="348"/>
    </location>
</feature>
<feature type="compositionally biased region" description="Low complexity" evidence="1">
    <location>
        <begin position="329"/>
        <end position="340"/>
    </location>
</feature>
<protein>
    <submittedName>
        <fullName evidence="2">Uncharacterized protein</fullName>
    </submittedName>
</protein>
<gene>
    <name evidence="2" type="ORF">CkaCkLH20_13313</name>
</gene>
<sequence length="348" mass="38082">MANTPPWPASDDEIIPQALYVKAQDHQNELTDGERLLLLTRGDVVGKALAHPDSLTPEEIHQALLWPPPDVVRVNIQRATGGKLSTPSELYAKGKDAMAQGEFRKLLNEHEISLLGRYFHAMDDTTFCDVTMSEKLSEPGVAQAVELISSRLGLEFAIFHAALLYRADQMYRPMRDTVAQLGLSSVQAQGRGQKQIPADIVTAMASLEEQLQPGKLSVEEVAARNEEYVAALRATAPASLFLPSYVLPTSPPITTPPSQADLFGAGPWPPTVTPSAPINMFANATDLSGYSIQPGWSALPNDQKEVYRTRSEKRRQEAWAVYKNAQVVEPTSSTSVPSRDSSGHQRKT</sequence>
<dbReference type="OrthoDB" id="4770730at2759"/>
<evidence type="ECO:0000313" key="2">
    <source>
        <dbReference type="EMBL" id="KAF9869211.1"/>
    </source>
</evidence>
<evidence type="ECO:0000313" key="3">
    <source>
        <dbReference type="Proteomes" id="UP000781932"/>
    </source>
</evidence>